<dbReference type="RefSeq" id="WP_132372822.1">
    <property type="nucleotide sequence ID" value="NZ_SMAN01000025.1"/>
</dbReference>
<evidence type="ECO:0000256" key="1">
    <source>
        <dbReference type="SAM" id="SignalP"/>
    </source>
</evidence>
<sequence length="104" mass="11947">MKKRLTLLLAAMMVILGCSDQADSNNEFVIPDDYKHSEGVIREIVKETAIQEIQSSKFMALFDTEPTNAMFIQTESGVLDLIHFKNKNGLNYKIELKKKLRRNK</sequence>
<evidence type="ECO:0000313" key="2">
    <source>
        <dbReference type="EMBL" id="TCT17990.1"/>
    </source>
</evidence>
<protein>
    <submittedName>
        <fullName evidence="2">Uncharacterized protein</fullName>
    </submittedName>
</protein>
<dbReference type="PROSITE" id="PS51257">
    <property type="entry name" value="PROKAR_LIPOPROTEIN"/>
    <property type="match status" value="1"/>
</dbReference>
<dbReference type="OrthoDB" id="2885794at2"/>
<organism evidence="2 3">
    <name type="scientific">Melghiribacillus thermohalophilus</name>
    <dbReference type="NCBI Taxonomy" id="1324956"/>
    <lineage>
        <taxon>Bacteria</taxon>
        <taxon>Bacillati</taxon>
        <taxon>Bacillota</taxon>
        <taxon>Bacilli</taxon>
        <taxon>Bacillales</taxon>
        <taxon>Bacillaceae</taxon>
        <taxon>Melghiribacillus</taxon>
    </lineage>
</organism>
<comment type="caution">
    <text evidence="2">The sequence shown here is derived from an EMBL/GenBank/DDBJ whole genome shotgun (WGS) entry which is preliminary data.</text>
</comment>
<dbReference type="Proteomes" id="UP000294650">
    <property type="component" value="Unassembled WGS sequence"/>
</dbReference>
<keyword evidence="1" id="KW-0732">Signal</keyword>
<accession>A0A4R3MR78</accession>
<name>A0A4R3MR78_9BACI</name>
<feature type="signal peptide" evidence="1">
    <location>
        <begin position="1"/>
        <end position="22"/>
    </location>
</feature>
<feature type="chain" id="PRO_5020266056" evidence="1">
    <location>
        <begin position="23"/>
        <end position="104"/>
    </location>
</feature>
<keyword evidence="3" id="KW-1185">Reference proteome</keyword>
<gene>
    <name evidence="2" type="ORF">EDD68_1251</name>
</gene>
<dbReference type="EMBL" id="SMAN01000025">
    <property type="protein sequence ID" value="TCT17990.1"/>
    <property type="molecule type" value="Genomic_DNA"/>
</dbReference>
<reference evidence="2 3" key="1">
    <citation type="submission" date="2019-03" db="EMBL/GenBank/DDBJ databases">
        <title>Genomic Encyclopedia of Type Strains, Phase IV (KMG-IV): sequencing the most valuable type-strain genomes for metagenomic binning, comparative biology and taxonomic classification.</title>
        <authorList>
            <person name="Goeker M."/>
        </authorList>
    </citation>
    <scope>NUCLEOTIDE SEQUENCE [LARGE SCALE GENOMIC DNA]</scope>
    <source>
        <strain evidence="2 3">DSM 25894</strain>
    </source>
</reference>
<evidence type="ECO:0000313" key="3">
    <source>
        <dbReference type="Proteomes" id="UP000294650"/>
    </source>
</evidence>
<proteinExistence type="predicted"/>
<dbReference type="AlphaFoldDB" id="A0A4R3MR78"/>